<dbReference type="OrthoDB" id="10366848at2759"/>
<proteinExistence type="predicted"/>
<keyword evidence="2" id="KW-1185">Reference proteome</keyword>
<dbReference type="EMBL" id="JABEZY010000013">
    <property type="protein sequence ID" value="MBA0751558.1"/>
    <property type="molecule type" value="Genomic_DNA"/>
</dbReference>
<evidence type="ECO:0000313" key="1">
    <source>
        <dbReference type="EMBL" id="MBA0751558.1"/>
    </source>
</evidence>
<gene>
    <name evidence="1" type="ORF">Gogos_000473</name>
</gene>
<sequence length="42" mass="5034">MDVEWAEVEALREGIIWARNNNVTRTFFEIDYAGLDNRFKSR</sequence>
<dbReference type="Proteomes" id="UP000593579">
    <property type="component" value="Unassembled WGS sequence"/>
</dbReference>
<name>A0A7J9CT86_GOSGO</name>
<reference evidence="1 2" key="1">
    <citation type="journal article" date="2019" name="Genome Biol. Evol.">
        <title>Insights into the evolution of the New World diploid cottons (Gossypium, subgenus Houzingenia) based on genome sequencing.</title>
        <authorList>
            <person name="Grover C.E."/>
            <person name="Arick M.A. 2nd"/>
            <person name="Thrash A."/>
            <person name="Conover J.L."/>
            <person name="Sanders W.S."/>
            <person name="Peterson D.G."/>
            <person name="Frelichowski J.E."/>
            <person name="Scheffler J.A."/>
            <person name="Scheffler B.E."/>
            <person name="Wendel J.F."/>
        </authorList>
    </citation>
    <scope>NUCLEOTIDE SEQUENCE [LARGE SCALE GENOMIC DNA]</scope>
    <source>
        <strain evidence="1">5</strain>
        <tissue evidence="1">Leaf</tissue>
    </source>
</reference>
<dbReference type="AlphaFoldDB" id="A0A7J9CT86"/>
<evidence type="ECO:0008006" key="3">
    <source>
        <dbReference type="Google" id="ProtNLM"/>
    </source>
</evidence>
<evidence type="ECO:0000313" key="2">
    <source>
        <dbReference type="Proteomes" id="UP000593579"/>
    </source>
</evidence>
<accession>A0A7J9CT86</accession>
<organism evidence="1 2">
    <name type="scientific">Gossypium gossypioides</name>
    <name type="common">Mexican cotton</name>
    <name type="synonym">Selera gossypioides</name>
    <dbReference type="NCBI Taxonomy" id="34282"/>
    <lineage>
        <taxon>Eukaryota</taxon>
        <taxon>Viridiplantae</taxon>
        <taxon>Streptophyta</taxon>
        <taxon>Embryophyta</taxon>
        <taxon>Tracheophyta</taxon>
        <taxon>Spermatophyta</taxon>
        <taxon>Magnoliopsida</taxon>
        <taxon>eudicotyledons</taxon>
        <taxon>Gunneridae</taxon>
        <taxon>Pentapetalae</taxon>
        <taxon>rosids</taxon>
        <taxon>malvids</taxon>
        <taxon>Malvales</taxon>
        <taxon>Malvaceae</taxon>
        <taxon>Malvoideae</taxon>
        <taxon>Gossypium</taxon>
    </lineage>
</organism>
<comment type="caution">
    <text evidence="1">The sequence shown here is derived from an EMBL/GenBank/DDBJ whole genome shotgun (WGS) entry which is preliminary data.</text>
</comment>
<feature type="non-terminal residue" evidence="1">
    <location>
        <position position="42"/>
    </location>
</feature>
<protein>
    <recommendedName>
        <fullName evidence="3">RNase H type-1 domain-containing protein</fullName>
    </recommendedName>
</protein>